<dbReference type="PANTHER" id="PTHR34618:SF1">
    <property type="entry name" value="SECRETED PROTEIN"/>
    <property type="match status" value="1"/>
</dbReference>
<evidence type="ECO:0000313" key="3">
    <source>
        <dbReference type="Proteomes" id="UP000015100"/>
    </source>
</evidence>
<accession>S8A1F6</accession>
<protein>
    <submittedName>
        <fullName evidence="2">Uncharacterized protein</fullName>
    </submittedName>
</protein>
<dbReference type="Pfam" id="PF11327">
    <property type="entry name" value="Egh16-like"/>
    <property type="match status" value="1"/>
</dbReference>
<organism evidence="2 3">
    <name type="scientific">Dactylellina haptotyla (strain CBS 200.50)</name>
    <name type="common">Nematode-trapping fungus</name>
    <name type="synonym">Monacrosporium haptotylum</name>
    <dbReference type="NCBI Taxonomy" id="1284197"/>
    <lineage>
        <taxon>Eukaryota</taxon>
        <taxon>Fungi</taxon>
        <taxon>Dikarya</taxon>
        <taxon>Ascomycota</taxon>
        <taxon>Pezizomycotina</taxon>
        <taxon>Orbiliomycetes</taxon>
        <taxon>Orbiliales</taxon>
        <taxon>Orbiliaceae</taxon>
        <taxon>Dactylellina</taxon>
    </lineage>
</organism>
<dbReference type="EMBL" id="AQGS01000876">
    <property type="protein sequence ID" value="EPS36539.1"/>
    <property type="molecule type" value="Genomic_DNA"/>
</dbReference>
<sequence length="262" mass="28972">MRPTINTIVALAVLSLTSSVYAHAVIIDAYGDSSNVHGYGLGYDSSIKRGGTWAVTSQNPFQRDCPVFKSPIVPSYPNRKVRIYISTGCRITISGINVWAKANNPKKLKDATWAQNNKWWYKKLVPETTQINVPSSITTMAKNNMIPARKELDDTAYCPKERPRRTSKFSVFHRGSKKFHWVTVTLPANLDCKGSYGGKDNICLVRCENYAIFGGCVPFQQVMPSAEVQSKPDGPDFSEGPEPEVLAEVDTTLGEIFGEEGS</sequence>
<dbReference type="InterPro" id="IPR021476">
    <property type="entry name" value="Egh16-like"/>
</dbReference>
<dbReference type="HOGENOM" id="CLU_1061820_0_0_1"/>
<dbReference type="Proteomes" id="UP000015100">
    <property type="component" value="Unassembled WGS sequence"/>
</dbReference>
<evidence type="ECO:0000256" key="1">
    <source>
        <dbReference type="SAM" id="SignalP"/>
    </source>
</evidence>
<keyword evidence="3" id="KW-1185">Reference proteome</keyword>
<dbReference type="OrthoDB" id="3241054at2759"/>
<evidence type="ECO:0000313" key="2">
    <source>
        <dbReference type="EMBL" id="EPS36539.1"/>
    </source>
</evidence>
<dbReference type="PANTHER" id="PTHR34618">
    <property type="entry name" value="SURFACE PROTEIN MAS1, PUTATIVE-RELATED"/>
    <property type="match status" value="1"/>
</dbReference>
<gene>
    <name evidence="2" type="ORF">H072_9931</name>
</gene>
<name>S8A1F6_DACHA</name>
<reference evidence="3" key="2">
    <citation type="submission" date="2013-04" db="EMBL/GenBank/DDBJ databases">
        <title>Genomic mechanisms accounting for the adaptation to parasitism in nematode-trapping fungi.</title>
        <authorList>
            <person name="Ahren D.G."/>
        </authorList>
    </citation>
    <scope>NUCLEOTIDE SEQUENCE [LARGE SCALE GENOMIC DNA]</scope>
    <source>
        <strain evidence="3">CBS 200.50</strain>
    </source>
</reference>
<feature type="chain" id="PRO_5004548204" evidence="1">
    <location>
        <begin position="23"/>
        <end position="262"/>
    </location>
</feature>
<keyword evidence="1" id="KW-0732">Signal</keyword>
<feature type="signal peptide" evidence="1">
    <location>
        <begin position="1"/>
        <end position="22"/>
    </location>
</feature>
<dbReference type="AlphaFoldDB" id="S8A1F6"/>
<proteinExistence type="predicted"/>
<reference evidence="2 3" key="1">
    <citation type="journal article" date="2013" name="PLoS Genet.">
        <title>Genomic mechanisms accounting for the adaptation to parasitism in nematode-trapping fungi.</title>
        <authorList>
            <person name="Meerupati T."/>
            <person name="Andersson K.M."/>
            <person name="Friman E."/>
            <person name="Kumar D."/>
            <person name="Tunlid A."/>
            <person name="Ahren D."/>
        </authorList>
    </citation>
    <scope>NUCLEOTIDE SEQUENCE [LARGE SCALE GENOMIC DNA]</scope>
    <source>
        <strain evidence="2 3">CBS 200.50</strain>
    </source>
</reference>
<comment type="caution">
    <text evidence="2">The sequence shown here is derived from an EMBL/GenBank/DDBJ whole genome shotgun (WGS) entry which is preliminary data.</text>
</comment>